<proteinExistence type="predicted"/>
<gene>
    <name evidence="1" type="ORF">DZC73_13430</name>
</gene>
<dbReference type="Pfam" id="PF16245">
    <property type="entry name" value="DUF4902"/>
    <property type="match status" value="1"/>
</dbReference>
<dbReference type="EMBL" id="QUSW01000003">
    <property type="protein sequence ID" value="RQP24302.1"/>
    <property type="molecule type" value="Genomic_DNA"/>
</dbReference>
<sequence>MWQAESAPELHFVHLGTQVFNVKEGDHLYGQTVWGSPSADPAAGVAWDWVEVADGVVAMADPMALVTNLHLIDSEGLPLPTTQAAVHLNGIVHALPWQSEVQRALHRNAA</sequence>
<accession>A0A3N7J021</accession>
<dbReference type="InterPro" id="IPR032598">
    <property type="entry name" value="RsaM-like"/>
</dbReference>
<comment type="caution">
    <text evidence="1">The sequence shown here is derived from an EMBL/GenBank/DDBJ whole genome shotgun (WGS) entry which is preliminary data.</text>
</comment>
<protein>
    <submittedName>
        <fullName evidence="1">DUF4902 domain-containing protein</fullName>
    </submittedName>
</protein>
<organism evidence="1 2">
    <name type="scientific">Piscinibacter terrae</name>
    <dbReference type="NCBI Taxonomy" id="2496871"/>
    <lineage>
        <taxon>Bacteria</taxon>
        <taxon>Pseudomonadati</taxon>
        <taxon>Pseudomonadota</taxon>
        <taxon>Betaproteobacteria</taxon>
        <taxon>Burkholderiales</taxon>
        <taxon>Sphaerotilaceae</taxon>
        <taxon>Piscinibacter</taxon>
    </lineage>
</organism>
<dbReference type="AlphaFoldDB" id="A0A3N7J021"/>
<keyword evidence="2" id="KW-1185">Reference proteome</keyword>
<evidence type="ECO:0000313" key="1">
    <source>
        <dbReference type="EMBL" id="RQP24302.1"/>
    </source>
</evidence>
<reference evidence="1 2" key="1">
    <citation type="submission" date="2018-08" db="EMBL/GenBank/DDBJ databases">
        <authorList>
            <person name="Khan S.A."/>
            <person name="Jeon C.O."/>
            <person name="Chun B.H."/>
            <person name="Jeong S.E."/>
        </authorList>
    </citation>
    <scope>NUCLEOTIDE SEQUENCE [LARGE SCALE GENOMIC DNA]</scope>
    <source>
        <strain evidence="1 2">S-16</strain>
    </source>
</reference>
<evidence type="ECO:0000313" key="2">
    <source>
        <dbReference type="Proteomes" id="UP000267464"/>
    </source>
</evidence>
<name>A0A3N7J021_9BURK</name>
<dbReference type="Proteomes" id="UP000267464">
    <property type="component" value="Unassembled WGS sequence"/>
</dbReference>
<dbReference type="Gene3D" id="3.10.450.610">
    <property type="match status" value="1"/>
</dbReference>
<reference evidence="1 2" key="2">
    <citation type="submission" date="2018-12" db="EMBL/GenBank/DDBJ databases">
        <title>Rhizobacter gummiphilus sp. nov., a rubber-degrading bacterium isolated from the soil of a botanical garden in Japan.</title>
        <authorList>
            <person name="Shunsuke S.S."/>
        </authorList>
    </citation>
    <scope>NUCLEOTIDE SEQUENCE [LARGE SCALE GENOMIC DNA]</scope>
    <source>
        <strain evidence="1 2">S-16</strain>
    </source>
</reference>